<evidence type="ECO:0000256" key="1">
    <source>
        <dbReference type="SAM" id="MobiDB-lite"/>
    </source>
</evidence>
<evidence type="ECO:0000313" key="2">
    <source>
        <dbReference type="EMBL" id="CAB1434395.1"/>
    </source>
</evidence>
<dbReference type="Proteomes" id="UP001153269">
    <property type="component" value="Unassembled WGS sequence"/>
</dbReference>
<proteinExistence type="predicted"/>
<name>A0A9N7UPI0_PLEPL</name>
<dbReference type="AlphaFoldDB" id="A0A9N7UPI0"/>
<protein>
    <submittedName>
        <fullName evidence="2">Uncharacterized protein</fullName>
    </submittedName>
</protein>
<accession>A0A9N7UPI0</accession>
<dbReference type="EMBL" id="CADEAL010001657">
    <property type="protein sequence ID" value="CAB1434395.1"/>
    <property type="molecule type" value="Genomic_DNA"/>
</dbReference>
<reference evidence="2" key="1">
    <citation type="submission" date="2020-03" db="EMBL/GenBank/DDBJ databases">
        <authorList>
            <person name="Weist P."/>
        </authorList>
    </citation>
    <scope>NUCLEOTIDE SEQUENCE</scope>
</reference>
<organism evidence="2 3">
    <name type="scientific">Pleuronectes platessa</name>
    <name type="common">European plaice</name>
    <dbReference type="NCBI Taxonomy" id="8262"/>
    <lineage>
        <taxon>Eukaryota</taxon>
        <taxon>Metazoa</taxon>
        <taxon>Chordata</taxon>
        <taxon>Craniata</taxon>
        <taxon>Vertebrata</taxon>
        <taxon>Euteleostomi</taxon>
        <taxon>Actinopterygii</taxon>
        <taxon>Neopterygii</taxon>
        <taxon>Teleostei</taxon>
        <taxon>Neoteleostei</taxon>
        <taxon>Acanthomorphata</taxon>
        <taxon>Carangaria</taxon>
        <taxon>Pleuronectiformes</taxon>
        <taxon>Pleuronectoidei</taxon>
        <taxon>Pleuronectidae</taxon>
        <taxon>Pleuronectes</taxon>
    </lineage>
</organism>
<evidence type="ECO:0000313" key="3">
    <source>
        <dbReference type="Proteomes" id="UP001153269"/>
    </source>
</evidence>
<gene>
    <name evidence="2" type="ORF">PLEPLA_LOCUS22442</name>
</gene>
<feature type="non-terminal residue" evidence="2">
    <location>
        <position position="365"/>
    </location>
</feature>
<feature type="compositionally biased region" description="Polar residues" evidence="1">
    <location>
        <begin position="160"/>
        <end position="169"/>
    </location>
</feature>
<feature type="compositionally biased region" description="Basic and acidic residues" evidence="1">
    <location>
        <begin position="170"/>
        <end position="181"/>
    </location>
</feature>
<feature type="region of interest" description="Disordered" evidence="1">
    <location>
        <begin position="158"/>
        <end position="187"/>
    </location>
</feature>
<sequence>MQRIIISTDMNEEQECTSSSTLQDPSPTLLVWNREMRTLEALQELDVISLTLIEMMEESFTPTENLMDKNPRQRELLKEYSALKDPEAQDIFLLKELIAQFTAMKELVDENPHLDSSALGELKAAIPQLKEKMDENPHLRTQVDENIALMELDSEHSTLKEQTATNNLSRETEGKMVEHMESPASPGTLEALQELDDISLTLVELMEESFTPTELMDKNPRQRELLNEYSALKDPEAEYFFLLKELIAQVTAMKELVDEHPHLDSSALRELKAAIPQLKEQMDENFALMELDGEHSTLKEQTATSSLTWETEGKMVEQMESPASPGTLEALEELDVISLTRNELIEESFTPTELMDENPRQRELQ</sequence>
<comment type="caution">
    <text evidence="2">The sequence shown here is derived from an EMBL/GenBank/DDBJ whole genome shotgun (WGS) entry which is preliminary data.</text>
</comment>
<keyword evidence="3" id="KW-1185">Reference proteome</keyword>
<feature type="region of interest" description="Disordered" evidence="1">
    <location>
        <begin position="1"/>
        <end position="24"/>
    </location>
</feature>